<dbReference type="AlphaFoldDB" id="A0A1X6P7V3"/>
<feature type="compositionally biased region" description="Basic residues" evidence="1">
    <location>
        <begin position="158"/>
        <end position="190"/>
    </location>
</feature>
<feature type="compositionally biased region" description="Low complexity" evidence="1">
    <location>
        <begin position="253"/>
        <end position="266"/>
    </location>
</feature>
<feature type="compositionally biased region" description="Low complexity" evidence="1">
    <location>
        <begin position="391"/>
        <end position="404"/>
    </location>
</feature>
<evidence type="ECO:0000313" key="2">
    <source>
        <dbReference type="EMBL" id="OSX76971.1"/>
    </source>
</evidence>
<feature type="compositionally biased region" description="Basic residues" evidence="1">
    <location>
        <begin position="113"/>
        <end position="131"/>
    </location>
</feature>
<feature type="compositionally biased region" description="Basic and acidic residues" evidence="1">
    <location>
        <begin position="492"/>
        <end position="502"/>
    </location>
</feature>
<dbReference type="Proteomes" id="UP000218209">
    <property type="component" value="Unassembled WGS sequence"/>
</dbReference>
<feature type="region of interest" description="Disordered" evidence="1">
    <location>
        <begin position="278"/>
        <end position="361"/>
    </location>
</feature>
<protein>
    <submittedName>
        <fullName evidence="2">Uncharacterized protein</fullName>
    </submittedName>
</protein>
<feature type="compositionally biased region" description="Gly residues" evidence="1">
    <location>
        <begin position="340"/>
        <end position="352"/>
    </location>
</feature>
<feature type="region of interest" description="Disordered" evidence="1">
    <location>
        <begin position="72"/>
        <end position="266"/>
    </location>
</feature>
<evidence type="ECO:0000256" key="1">
    <source>
        <dbReference type="SAM" id="MobiDB-lite"/>
    </source>
</evidence>
<feature type="region of interest" description="Disordered" evidence="1">
    <location>
        <begin position="607"/>
        <end position="630"/>
    </location>
</feature>
<sequence length="770" mass="77335">MLFSEGCAAATPSAGIRLPVQHRRRSPLAGVRPPPFAATVSASDGQPRERVIHGAHRLVRVGLPIQRRRVGRRPVGVGVPPPPPPRRRHLRCRPHLGAERVDGGDGGGEQRPLRRRQAPRQPARRVARRGGRAGGGRGGGGEGRPQRVPVDDPNDHVGRRRRAARRGGRGGRPRVAVVRRCRRRRPHRRPVHPEAADPLGGPPAVEATPPAPPSPPATTRRMPVPRRPTATTAASPNAAAAAAATAGGGGGAVTATPGGSRTTPTAVAGCARGAAAAVPTPGGGGGRRPHPTASATGHPAGGTPVAGVCARSSTSVDAAAGDGGDIGAGAPSLSPLPLPSGGGGGGGGGGGSATAADTHGGAAGTTTAAVVAAAPPKTAVGSSHTRSAAAAAAAGTSTVAARRSAGGHPGPGTHAVAERRRGVGAVPHGSTLSPPPPPPPPPPAACASAAASAGAPPSAPPGVTTVAGGGGAPPPSGTGTSGGGGAATPPRRRVDDRRRGEPPADGGGEVGRVGGRRRRCVDGVEAGGEAAGEGGGERRAGVGGRGARRLDGGVPVKMGTSGDGRKRPTTSSTSDQCRHCIAHRVTSSTTFIILVLAQHPSSLHAATPMPARDTDPSASRATHFIRSSSPPAHRMHVGQHFLNEPLACLQKHVLASFHFHVHTCSSVEWSMTTDTGHHASVHVLVGLMTSFMFLRIGLTHGGLHLMTSHPFHVQTPLKKCLPHAFHVLTHRVPSFLAHRVFIVGGAGGHTGSSHDLRSHSFQAHLPPAVM</sequence>
<feature type="region of interest" description="Disordered" evidence="1">
    <location>
        <begin position="391"/>
        <end position="575"/>
    </location>
</feature>
<organism evidence="2 3">
    <name type="scientific">Porphyra umbilicalis</name>
    <name type="common">Purple laver</name>
    <name type="synonym">Red alga</name>
    <dbReference type="NCBI Taxonomy" id="2786"/>
    <lineage>
        <taxon>Eukaryota</taxon>
        <taxon>Rhodophyta</taxon>
        <taxon>Bangiophyceae</taxon>
        <taxon>Bangiales</taxon>
        <taxon>Bangiaceae</taxon>
        <taxon>Porphyra</taxon>
    </lineage>
</organism>
<name>A0A1X6P7V3_PORUM</name>
<proteinExistence type="predicted"/>
<feature type="compositionally biased region" description="Gly residues" evidence="1">
    <location>
        <begin position="525"/>
        <end position="534"/>
    </location>
</feature>
<accession>A0A1X6P7V3</accession>
<dbReference type="EMBL" id="KV918849">
    <property type="protein sequence ID" value="OSX76971.1"/>
    <property type="molecule type" value="Genomic_DNA"/>
</dbReference>
<feature type="compositionally biased region" description="Polar residues" evidence="1">
    <location>
        <begin position="616"/>
        <end position="630"/>
    </location>
</feature>
<reference evidence="2 3" key="1">
    <citation type="submission" date="2017-03" db="EMBL/GenBank/DDBJ databases">
        <title>WGS assembly of Porphyra umbilicalis.</title>
        <authorList>
            <person name="Brawley S.H."/>
            <person name="Blouin N.A."/>
            <person name="Ficko-Blean E."/>
            <person name="Wheeler G.L."/>
            <person name="Lohr M."/>
            <person name="Goodson H.V."/>
            <person name="Jenkins J.W."/>
            <person name="Blaby-Haas C.E."/>
            <person name="Helliwell K.E."/>
            <person name="Chan C."/>
            <person name="Marriage T."/>
            <person name="Bhattacharya D."/>
            <person name="Klein A.S."/>
            <person name="Badis Y."/>
            <person name="Brodie J."/>
            <person name="Cao Y."/>
            <person name="Collen J."/>
            <person name="Dittami S.M."/>
            <person name="Gachon C.M."/>
            <person name="Green B.R."/>
            <person name="Karpowicz S."/>
            <person name="Kim J.W."/>
            <person name="Kudahl U."/>
            <person name="Lin S."/>
            <person name="Michel G."/>
            <person name="Mittag M."/>
            <person name="Olson B.J."/>
            <person name="Pangilinan J."/>
            <person name="Peng Y."/>
            <person name="Qiu H."/>
            <person name="Shu S."/>
            <person name="Singer J.T."/>
            <person name="Smith A.G."/>
            <person name="Sprecher B.N."/>
            <person name="Wagner V."/>
            <person name="Wang W."/>
            <person name="Wang Z.-Y."/>
            <person name="Yan J."/>
            <person name="Yarish C."/>
            <person name="Zoeuner-Riek S."/>
            <person name="Zhuang Y."/>
            <person name="Zou Y."/>
            <person name="Lindquist E.A."/>
            <person name="Grimwood J."/>
            <person name="Barry K."/>
            <person name="Rokhsar D.S."/>
            <person name="Schmutz J."/>
            <person name="Stiller J.W."/>
            <person name="Grossman A.R."/>
            <person name="Prochnik S.E."/>
        </authorList>
    </citation>
    <scope>NUCLEOTIDE SEQUENCE [LARGE SCALE GENOMIC DNA]</scope>
    <source>
        <strain evidence="2">4086291</strain>
    </source>
</reference>
<keyword evidence="3" id="KW-1185">Reference proteome</keyword>
<feature type="compositionally biased region" description="Low complexity" evidence="1">
    <location>
        <begin position="445"/>
        <end position="466"/>
    </location>
</feature>
<feature type="compositionally biased region" description="Low complexity" evidence="1">
    <location>
        <begin position="217"/>
        <end position="245"/>
    </location>
</feature>
<evidence type="ECO:0000313" key="3">
    <source>
        <dbReference type="Proteomes" id="UP000218209"/>
    </source>
</evidence>
<gene>
    <name evidence="2" type="ORF">BU14_0166s0010</name>
</gene>
<feature type="compositionally biased region" description="Gly residues" evidence="1">
    <location>
        <begin position="132"/>
        <end position="143"/>
    </location>
</feature>
<feature type="compositionally biased region" description="Basic residues" evidence="1">
    <location>
        <begin position="85"/>
        <end position="94"/>
    </location>
</feature>
<feature type="compositionally biased region" description="Pro residues" evidence="1">
    <location>
        <begin position="433"/>
        <end position="444"/>
    </location>
</feature>